<keyword evidence="1" id="KW-1133">Transmembrane helix</keyword>
<dbReference type="AlphaFoldDB" id="A0A1G5SBL7"/>
<proteinExistence type="predicted"/>
<evidence type="ECO:0000313" key="2">
    <source>
        <dbReference type="EMBL" id="SCZ84604.1"/>
    </source>
</evidence>
<feature type="transmembrane region" description="Helical" evidence="1">
    <location>
        <begin position="43"/>
        <end position="64"/>
    </location>
</feature>
<dbReference type="InterPro" id="IPR011435">
    <property type="entry name" value="UmpAB"/>
</dbReference>
<dbReference type="Pfam" id="PF07556">
    <property type="entry name" value="DUF1538"/>
    <property type="match status" value="1"/>
</dbReference>
<evidence type="ECO:0000313" key="3">
    <source>
        <dbReference type="Proteomes" id="UP000198729"/>
    </source>
</evidence>
<dbReference type="EMBL" id="FMWO01000029">
    <property type="protein sequence ID" value="SCZ84604.1"/>
    <property type="molecule type" value="Genomic_DNA"/>
</dbReference>
<keyword evidence="1" id="KW-0472">Membrane</keyword>
<dbReference type="STRING" id="51642.NSMM_230025"/>
<reference evidence="2 3" key="1">
    <citation type="submission" date="2016-10" db="EMBL/GenBank/DDBJ databases">
        <authorList>
            <person name="de Groot N.N."/>
        </authorList>
    </citation>
    <scope>NUCLEOTIDE SEQUENCE [LARGE SCALE GENOMIC DNA]</scope>
    <source>
        <strain evidence="2">1</strain>
    </source>
</reference>
<protein>
    <submittedName>
        <fullName evidence="2">Uncharacterized protein</fullName>
    </submittedName>
</protein>
<evidence type="ECO:0000256" key="1">
    <source>
        <dbReference type="SAM" id="Phobius"/>
    </source>
</evidence>
<keyword evidence="1" id="KW-0812">Transmembrane</keyword>
<dbReference type="Proteomes" id="UP000198729">
    <property type="component" value="Unassembled WGS sequence"/>
</dbReference>
<accession>A0A1G5SBL7</accession>
<sequence>MIFGGFLVVLGLILFIYDLEMGLFPFGKSMAHAFACKGSAPWLLAFAFALGFSTAIAEPALITIA</sequence>
<gene>
    <name evidence="2" type="ORF">NSMM_230025</name>
</gene>
<keyword evidence="3" id="KW-1185">Reference proteome</keyword>
<name>A0A1G5SBL7_9PROT</name>
<organism evidence="2 3">
    <name type="scientific">Nitrosomonas mobilis</name>
    <dbReference type="NCBI Taxonomy" id="51642"/>
    <lineage>
        <taxon>Bacteria</taxon>
        <taxon>Pseudomonadati</taxon>
        <taxon>Pseudomonadota</taxon>
        <taxon>Betaproteobacteria</taxon>
        <taxon>Nitrosomonadales</taxon>
        <taxon>Nitrosomonadaceae</taxon>
        <taxon>Nitrosomonas</taxon>
    </lineage>
</organism>